<dbReference type="EMBL" id="JANVFU010000020">
    <property type="protein sequence ID" value="KAJ3739075.1"/>
    <property type="molecule type" value="Genomic_DNA"/>
</dbReference>
<accession>A0A9W8TSP5</accession>
<feature type="region of interest" description="Disordered" evidence="1">
    <location>
        <begin position="70"/>
        <end position="121"/>
    </location>
</feature>
<feature type="compositionally biased region" description="Low complexity" evidence="1">
    <location>
        <begin position="74"/>
        <end position="117"/>
    </location>
</feature>
<dbReference type="Proteomes" id="UP001142393">
    <property type="component" value="Unassembled WGS sequence"/>
</dbReference>
<evidence type="ECO:0000256" key="1">
    <source>
        <dbReference type="SAM" id="MobiDB-lite"/>
    </source>
</evidence>
<reference evidence="2 3" key="1">
    <citation type="journal article" date="2023" name="Proc. Natl. Acad. Sci. U.S.A.">
        <title>A global phylogenomic analysis of the shiitake genus Lentinula.</title>
        <authorList>
            <person name="Sierra-Patev S."/>
            <person name="Min B."/>
            <person name="Naranjo-Ortiz M."/>
            <person name="Looney B."/>
            <person name="Konkel Z."/>
            <person name="Slot J.C."/>
            <person name="Sakamoto Y."/>
            <person name="Steenwyk J.L."/>
            <person name="Rokas A."/>
            <person name="Carro J."/>
            <person name="Camarero S."/>
            <person name="Ferreira P."/>
            <person name="Molpeceres G."/>
            <person name="Ruiz-Duenas F.J."/>
            <person name="Serrano A."/>
            <person name="Henrissat B."/>
            <person name="Drula E."/>
            <person name="Hughes K.W."/>
            <person name="Mata J.L."/>
            <person name="Ishikawa N.K."/>
            <person name="Vargas-Isla R."/>
            <person name="Ushijima S."/>
            <person name="Smith C.A."/>
            <person name="Donoghue J."/>
            <person name="Ahrendt S."/>
            <person name="Andreopoulos W."/>
            <person name="He G."/>
            <person name="LaButti K."/>
            <person name="Lipzen A."/>
            <person name="Ng V."/>
            <person name="Riley R."/>
            <person name="Sandor L."/>
            <person name="Barry K."/>
            <person name="Martinez A.T."/>
            <person name="Xiao Y."/>
            <person name="Gibbons J.G."/>
            <person name="Terashima K."/>
            <person name="Grigoriev I.V."/>
            <person name="Hibbett D."/>
        </authorList>
    </citation>
    <scope>NUCLEOTIDE SEQUENCE [LARGE SCALE GENOMIC DNA]</scope>
    <source>
        <strain evidence="2 3">TFB7810</strain>
    </source>
</reference>
<gene>
    <name evidence="2" type="ORF">DFH05DRAFT_1515427</name>
</gene>
<evidence type="ECO:0000313" key="3">
    <source>
        <dbReference type="Proteomes" id="UP001142393"/>
    </source>
</evidence>
<dbReference type="AlphaFoldDB" id="A0A9W8TSP5"/>
<evidence type="ECO:0000313" key="2">
    <source>
        <dbReference type="EMBL" id="KAJ3739075.1"/>
    </source>
</evidence>
<organism evidence="2 3">
    <name type="scientific">Lentinula detonsa</name>
    <dbReference type="NCBI Taxonomy" id="2804962"/>
    <lineage>
        <taxon>Eukaryota</taxon>
        <taxon>Fungi</taxon>
        <taxon>Dikarya</taxon>
        <taxon>Basidiomycota</taxon>
        <taxon>Agaricomycotina</taxon>
        <taxon>Agaricomycetes</taxon>
        <taxon>Agaricomycetidae</taxon>
        <taxon>Agaricales</taxon>
        <taxon>Marasmiineae</taxon>
        <taxon>Omphalotaceae</taxon>
        <taxon>Lentinula</taxon>
    </lineage>
</organism>
<proteinExistence type="predicted"/>
<feature type="region of interest" description="Disordered" evidence="1">
    <location>
        <begin position="1"/>
        <end position="24"/>
    </location>
</feature>
<sequence>MTTTAKIVFPPPPPTTNTLTSKQRTQLMRSTKKLGRVLGVIPQLIDIYPSYTPIASVEFSDEDASYHPIRRGSVDSISSGSSTHSRSRWSSRSSSRQLSRTSSPASRSLRSSFSASSNTTDDTLLNSDAKPLLRLAITPPSLDTAIKVYCTSSPTPSSDDEVDLRYTIRPTILEPSRDSFLAAPTFRVPSNNSLRIAKMDRIRKKLGEDVPIHLVFPDDEETDAESVDSVSTHSAAAPEVTIHWRPLPPVPVKEDTSLRSSVASGASLQSTRTKLSNARDSLLIQSSRRAHKIKRKPVPKFDQEVLEPVGPFPDAESLRSREKERLSLILELPHEHEDEDDILFTLNSYGASPISAWFSGIREDDLSNRNCYHNFLNYDTASH</sequence>
<comment type="caution">
    <text evidence="2">The sequence shown here is derived from an EMBL/GenBank/DDBJ whole genome shotgun (WGS) entry which is preliminary data.</text>
</comment>
<protein>
    <submittedName>
        <fullName evidence="2">Uncharacterized protein</fullName>
    </submittedName>
</protein>
<name>A0A9W8TSP5_9AGAR</name>
<keyword evidence="3" id="KW-1185">Reference proteome</keyword>